<dbReference type="AlphaFoldDB" id="A0A0J6WWX7"/>
<dbReference type="RefSeq" id="WP_048513609.1">
    <property type="nucleotide sequence ID" value="NZ_FUXD01000004.1"/>
</dbReference>
<evidence type="ECO:0000313" key="2">
    <source>
        <dbReference type="EMBL" id="KMO87109.1"/>
    </source>
</evidence>
<dbReference type="Gene3D" id="4.10.860.10">
    <property type="entry name" value="UVR domain"/>
    <property type="match status" value="1"/>
</dbReference>
<dbReference type="GO" id="GO:0008270">
    <property type="term" value="F:zinc ion binding"/>
    <property type="evidence" value="ECO:0007669"/>
    <property type="project" value="TreeGrafter"/>
</dbReference>
<dbReference type="InterPro" id="IPR001943">
    <property type="entry name" value="UVR_dom"/>
</dbReference>
<dbReference type="GO" id="GO:1990170">
    <property type="term" value="P:stress response to cadmium ion"/>
    <property type="evidence" value="ECO:0007669"/>
    <property type="project" value="TreeGrafter"/>
</dbReference>
<keyword evidence="2" id="KW-0347">Helicase</keyword>
<protein>
    <submittedName>
        <fullName evidence="2">Helicase UvrB</fullName>
    </submittedName>
</protein>
<sequence>MLCDVCKKQEAVVHITKIENGQRTDMHLCAECAKKQSQFAAFNDFNIVDNDFFRKMAYPNYTGESADEPRCASCGMTYSDFNRAGKFGCPDCYEAFKEEIPPLMRRIHGHSKHVGKVPNRGTGVFRTVTQIKRLRQHLQKLVRDERYEEAAKVRDEIRVLQRQIPQQDASKEG</sequence>
<dbReference type="EMBL" id="LEKT01000009">
    <property type="protein sequence ID" value="KMO87109.1"/>
    <property type="molecule type" value="Genomic_DNA"/>
</dbReference>
<evidence type="ECO:0000259" key="1">
    <source>
        <dbReference type="PROSITE" id="PS50151"/>
    </source>
</evidence>
<dbReference type="OrthoDB" id="9788704at2"/>
<name>A0A0J6WWX7_9FIRM</name>
<dbReference type="InterPro" id="IPR025542">
    <property type="entry name" value="YacH"/>
</dbReference>
<dbReference type="Pfam" id="PF02151">
    <property type="entry name" value="UVR"/>
    <property type="match status" value="1"/>
</dbReference>
<dbReference type="PROSITE" id="PS50151">
    <property type="entry name" value="UVR"/>
    <property type="match status" value="1"/>
</dbReference>
<dbReference type="GO" id="GO:0005507">
    <property type="term" value="F:copper ion binding"/>
    <property type="evidence" value="ECO:0007669"/>
    <property type="project" value="TreeGrafter"/>
</dbReference>
<dbReference type="InterPro" id="IPR036876">
    <property type="entry name" value="UVR_dom_sf"/>
</dbReference>
<accession>A0A0J6WWX7</accession>
<dbReference type="SUPFAM" id="SSF46600">
    <property type="entry name" value="C-terminal UvrC-binding domain of UvrB"/>
    <property type="match status" value="1"/>
</dbReference>
<dbReference type="GO" id="GO:0004386">
    <property type="term" value="F:helicase activity"/>
    <property type="evidence" value="ECO:0007669"/>
    <property type="project" value="UniProtKB-KW"/>
</dbReference>
<dbReference type="GO" id="GO:1990169">
    <property type="term" value="P:stress response to copper ion"/>
    <property type="evidence" value="ECO:0007669"/>
    <property type="project" value="TreeGrafter"/>
</dbReference>
<dbReference type="PIRSF" id="PIRSF015034">
    <property type="entry name" value="YacH"/>
    <property type="match status" value="1"/>
</dbReference>
<evidence type="ECO:0000313" key="3">
    <source>
        <dbReference type="Proteomes" id="UP000036503"/>
    </source>
</evidence>
<dbReference type="InParanoid" id="A0A0J6WWX7"/>
<proteinExistence type="predicted"/>
<comment type="caution">
    <text evidence="2">The sequence shown here is derived from an EMBL/GenBank/DDBJ whole genome shotgun (WGS) entry which is preliminary data.</text>
</comment>
<dbReference type="GO" id="GO:0050897">
    <property type="term" value="F:cobalt ion binding"/>
    <property type="evidence" value="ECO:0007669"/>
    <property type="project" value="TreeGrafter"/>
</dbReference>
<keyword evidence="3" id="KW-1185">Reference proteome</keyword>
<dbReference type="Proteomes" id="UP000036503">
    <property type="component" value="Unassembled WGS sequence"/>
</dbReference>
<keyword evidence="2" id="KW-0547">Nucleotide-binding</keyword>
<dbReference type="PANTHER" id="PTHR38430">
    <property type="entry name" value="PROTEIN-ARGININE KINASE ACTIVATOR PROTEIN"/>
    <property type="match status" value="1"/>
</dbReference>
<dbReference type="PANTHER" id="PTHR38430:SF1">
    <property type="entry name" value="PROTEIN-ARGININE KINASE ACTIVATOR PROTEIN"/>
    <property type="match status" value="1"/>
</dbReference>
<dbReference type="FunCoup" id="A0A0J6WWX7">
    <property type="interactions" value="16"/>
</dbReference>
<dbReference type="GO" id="GO:0046870">
    <property type="term" value="F:cadmium ion binding"/>
    <property type="evidence" value="ECO:0007669"/>
    <property type="project" value="TreeGrafter"/>
</dbReference>
<reference evidence="2 3" key="1">
    <citation type="submission" date="2015-06" db="EMBL/GenBank/DDBJ databases">
        <title>Draft genome sequence of beer spoilage bacterium Megasphaera cerevisiae type strain 20462.</title>
        <authorList>
            <person name="Kutumbaka K."/>
            <person name="Pasmowitz J."/>
            <person name="Mategko J."/>
            <person name="Reyes D."/>
            <person name="Friedrich A."/>
            <person name="Han S."/>
            <person name="Martens-Habbena W."/>
            <person name="Neal-McKinney J."/>
            <person name="Janagama H.K."/>
            <person name="Nadala C."/>
            <person name="Samadpour M."/>
        </authorList>
    </citation>
    <scope>NUCLEOTIDE SEQUENCE [LARGE SCALE GENOMIC DNA]</scope>
    <source>
        <strain evidence="2 3">DSM 20462</strain>
    </source>
</reference>
<dbReference type="PATRIC" id="fig|1122219.3.peg.3293"/>
<dbReference type="STRING" id="39029.BSR42_10745"/>
<feature type="domain" description="UVR" evidence="1">
    <location>
        <begin position="128"/>
        <end position="163"/>
    </location>
</feature>
<keyword evidence="2" id="KW-0067">ATP-binding</keyword>
<gene>
    <name evidence="2" type="ORF">AB840_04305</name>
</gene>
<keyword evidence="2" id="KW-0378">Hydrolase</keyword>
<organism evidence="2 3">
    <name type="scientific">Megasphaera cerevisiae DSM 20462</name>
    <dbReference type="NCBI Taxonomy" id="1122219"/>
    <lineage>
        <taxon>Bacteria</taxon>
        <taxon>Bacillati</taxon>
        <taxon>Bacillota</taxon>
        <taxon>Negativicutes</taxon>
        <taxon>Veillonellales</taxon>
        <taxon>Veillonellaceae</taxon>
        <taxon>Megasphaera</taxon>
    </lineage>
</organism>